<feature type="region of interest" description="Disordered" evidence="1">
    <location>
        <begin position="236"/>
        <end position="428"/>
    </location>
</feature>
<feature type="compositionally biased region" description="Basic and acidic residues" evidence="1">
    <location>
        <begin position="318"/>
        <end position="330"/>
    </location>
</feature>
<feature type="non-terminal residue" evidence="2">
    <location>
        <position position="428"/>
    </location>
</feature>
<protein>
    <submittedName>
        <fullName evidence="2">TRAP-type C4-dicarboxylate transport system, large permease component</fullName>
    </submittedName>
</protein>
<feature type="region of interest" description="Disordered" evidence="1">
    <location>
        <begin position="19"/>
        <end position="103"/>
    </location>
</feature>
<name>A0A6J4HLJ0_9PROT</name>
<feature type="compositionally biased region" description="Basic and acidic residues" evidence="1">
    <location>
        <begin position="288"/>
        <end position="302"/>
    </location>
</feature>
<evidence type="ECO:0000313" key="2">
    <source>
        <dbReference type="EMBL" id="CAA9225659.1"/>
    </source>
</evidence>
<feature type="non-terminal residue" evidence="2">
    <location>
        <position position="1"/>
    </location>
</feature>
<organism evidence="2">
    <name type="scientific">uncultured Acetobacteraceae bacterium</name>
    <dbReference type="NCBI Taxonomy" id="169975"/>
    <lineage>
        <taxon>Bacteria</taxon>
        <taxon>Pseudomonadati</taxon>
        <taxon>Pseudomonadota</taxon>
        <taxon>Alphaproteobacteria</taxon>
        <taxon>Acetobacterales</taxon>
        <taxon>Acetobacteraceae</taxon>
        <taxon>environmental samples</taxon>
    </lineage>
</organism>
<feature type="compositionally biased region" description="Basic and acidic residues" evidence="1">
    <location>
        <begin position="40"/>
        <end position="62"/>
    </location>
</feature>
<accession>A0A6J4HLJ0</accession>
<proteinExistence type="predicted"/>
<dbReference type="AlphaFoldDB" id="A0A6J4HLJ0"/>
<reference evidence="2" key="1">
    <citation type="submission" date="2020-02" db="EMBL/GenBank/DDBJ databases">
        <authorList>
            <person name="Meier V. D."/>
        </authorList>
    </citation>
    <scope>NUCLEOTIDE SEQUENCE</scope>
    <source>
        <strain evidence="2">AVDCRST_MAG04</strain>
    </source>
</reference>
<feature type="compositionally biased region" description="Basic residues" evidence="1">
    <location>
        <begin position="344"/>
        <end position="361"/>
    </location>
</feature>
<feature type="compositionally biased region" description="Basic residues" evidence="1">
    <location>
        <begin position="303"/>
        <end position="317"/>
    </location>
</feature>
<feature type="compositionally biased region" description="Gly residues" evidence="1">
    <location>
        <begin position="405"/>
        <end position="414"/>
    </location>
</feature>
<evidence type="ECO:0000256" key="1">
    <source>
        <dbReference type="SAM" id="MobiDB-lite"/>
    </source>
</evidence>
<feature type="compositionally biased region" description="Basic residues" evidence="1">
    <location>
        <begin position="79"/>
        <end position="89"/>
    </location>
</feature>
<dbReference type="EMBL" id="CADCTL010000066">
    <property type="protein sequence ID" value="CAA9225659.1"/>
    <property type="molecule type" value="Genomic_DNA"/>
</dbReference>
<sequence>DRHHPLRGFRHDAVRRCSDRGGAWLGGDAGDLPRGPADPGRADQCLRRDRQVSADRHPDVRPRGQRLRPHGRGAALGAVRHRPGRRRARGAGLGGGAGGHGDRRHLRLRPGHLRGGGPGGDALHGARRLSAVLRRQHGGRRRRDGHPDPAFHRLHRLRGAGAGRLRAGDLHGGDAAGHLGGARHHRAHRRHLHAAGLRRQGAGGGAAFGLAHLPRGAVGTDGAGCDPGRDAERRLHADRSGRDGGGLRAVRGLRGVPHPDPARPLRDAGGGGRTVRRDPHRHRAGVRLRLEHLDARHRAADRGRHHRPGPRRVRHHRAADAGADRDRDVPGRGFDLPDPAAGAHPHRQRLRVGPHLVRRGAHHEDRHRAVHPAAGRQPDGVLPHRRRDHGEHPALGGVDDPGDVRGAGAGGGLPGDRAVAAAGHGPGL</sequence>
<gene>
    <name evidence="2" type="ORF">AVDCRST_MAG04-850</name>
</gene>